<evidence type="ECO:0000256" key="1">
    <source>
        <dbReference type="SAM" id="SignalP"/>
    </source>
</evidence>
<dbReference type="Proteomes" id="UP000077202">
    <property type="component" value="Unassembled WGS sequence"/>
</dbReference>
<dbReference type="EMBL" id="LVLJ01001709">
    <property type="protein sequence ID" value="OAE28529.1"/>
    <property type="molecule type" value="Genomic_DNA"/>
</dbReference>
<evidence type="ECO:0000313" key="3">
    <source>
        <dbReference type="Proteomes" id="UP000077202"/>
    </source>
</evidence>
<protein>
    <recommendedName>
        <fullName evidence="4">DUF642 domain-containing protein</fullName>
    </recommendedName>
</protein>
<keyword evidence="3" id="KW-1185">Reference proteome</keyword>
<name>A0A176W685_MARPO</name>
<dbReference type="Gene3D" id="2.60.120.260">
    <property type="entry name" value="Galactose-binding domain-like"/>
    <property type="match status" value="1"/>
</dbReference>
<feature type="signal peptide" evidence="1">
    <location>
        <begin position="1"/>
        <end position="29"/>
    </location>
</feature>
<feature type="chain" id="PRO_5008052288" description="DUF642 domain-containing protein" evidence="1">
    <location>
        <begin position="30"/>
        <end position="327"/>
    </location>
</feature>
<organism evidence="2 3">
    <name type="scientific">Marchantia polymorpha subsp. ruderalis</name>
    <dbReference type="NCBI Taxonomy" id="1480154"/>
    <lineage>
        <taxon>Eukaryota</taxon>
        <taxon>Viridiplantae</taxon>
        <taxon>Streptophyta</taxon>
        <taxon>Embryophyta</taxon>
        <taxon>Marchantiophyta</taxon>
        <taxon>Marchantiopsida</taxon>
        <taxon>Marchantiidae</taxon>
        <taxon>Marchantiales</taxon>
        <taxon>Marchantiaceae</taxon>
        <taxon>Marchantia</taxon>
    </lineage>
</organism>
<comment type="caution">
    <text evidence="2">The sequence shown here is derived from an EMBL/GenBank/DDBJ whole genome shotgun (WGS) entry which is preliminary data.</text>
</comment>
<sequence length="327" mass="35682">MGSLFLLSPPCRALAHSLLLWQLLVLASAEGHENLIQNGNFEDVTGYYPAGVVLRSVEMNQNAAVKQWTVQESAIEIISSRLWPASTAESMYAVHLNSPQGPGAIQTEVNSNLIPGQTYLLLFDVASTFGGPSVKRLEVSLDFGYPGPRNAISKSFSFNFPDGNDQSKYLIWEPTRAWFKFRGVGNGAIVRFRSQTPGSRGLIVDNIKLLPTSCGGTECAPADMFVDSGNSGDRDESAGKSSLGLLKDRVMMTTETWFRQSRQSPKSRAVINEHYEVAEVTSETCSTKKVAGRLGTVNGCVAYGVDKLFGEQRNGLFLLEQVCRGNQ</sequence>
<evidence type="ECO:0000313" key="2">
    <source>
        <dbReference type="EMBL" id="OAE28529.1"/>
    </source>
</evidence>
<evidence type="ECO:0008006" key="4">
    <source>
        <dbReference type="Google" id="ProtNLM"/>
    </source>
</evidence>
<reference evidence="2" key="1">
    <citation type="submission" date="2016-03" db="EMBL/GenBank/DDBJ databases">
        <title>Mechanisms controlling the formation of the plant cell surface in tip-growing cells are functionally conserved among land plants.</title>
        <authorList>
            <person name="Honkanen S."/>
            <person name="Jones V.A."/>
            <person name="Morieri G."/>
            <person name="Champion C."/>
            <person name="Hetherington A.J."/>
            <person name="Kelly S."/>
            <person name="Saint-Marcoux D."/>
            <person name="Proust H."/>
            <person name="Prescott H."/>
            <person name="Dolan L."/>
        </authorList>
    </citation>
    <scope>NUCLEOTIDE SEQUENCE [LARGE SCALE GENOMIC DNA]</scope>
    <source>
        <tissue evidence="2">Whole gametophyte</tissue>
    </source>
</reference>
<dbReference type="AlphaFoldDB" id="A0A176W685"/>
<gene>
    <name evidence="2" type="ORF">AXG93_2175s1120</name>
</gene>
<keyword evidence="1" id="KW-0732">Signal</keyword>
<proteinExistence type="predicted"/>
<accession>A0A176W685</accession>